<proteinExistence type="predicted"/>
<dbReference type="PANTHER" id="PTHR43751">
    <property type="entry name" value="SULFATASE"/>
    <property type="match status" value="1"/>
</dbReference>
<dbReference type="InterPro" id="IPR000917">
    <property type="entry name" value="Sulfatase_N"/>
</dbReference>
<sequence length="484" mass="55175">MPERPNIVFLVLDTARARSLSPYNISGAETPFLSKLAEDNLFYEQAISPAPWTLPAHVSMFTGLTPTEHQVNSWEDRLSKESTTLAGLLSDSGYQTTGFSHNMWLSNTFGLTTGFQDFNEQWQLIQSETNLFNTAHHLQGLSFTEKVKQISSDIFSNNPLANVINAIYAKFIHNRSDHGANQTNKNIKKWLNKEWDQSKPFFLFANYLEPHIEYDPPKEYVDKYCDGVSVKDAKEIPQEPVKHILGDIQLSQDDFESLRALYKGELDYLDQKIREVFGILSDVGALENSVVIVVGDHGENLGENGLMSHMYSLHENLIRVPCIIKTPERKDQDIEEPIQTHDLFALCLHYSRVDFSLDSVDSQLPPPFAMPRDYTVSELLAENPPENAVHRETGGEYDEEKFESLRKSRQVIRKGGLKLERVIDGQNNLYEIDGFDETLSPEKNRSSLKENLDEYTTSKSTKMKNEESELDGNIEQQLKELGYL</sequence>
<evidence type="ECO:0000313" key="4">
    <source>
        <dbReference type="Proteomes" id="UP000320212"/>
    </source>
</evidence>
<organism evidence="3 4">
    <name type="scientific">Haloferax volcanii</name>
    <name type="common">Halobacterium volcanii</name>
    <dbReference type="NCBI Taxonomy" id="2246"/>
    <lineage>
        <taxon>Archaea</taxon>
        <taxon>Methanobacteriati</taxon>
        <taxon>Methanobacteriota</taxon>
        <taxon>Stenosarchaea group</taxon>
        <taxon>Halobacteria</taxon>
        <taxon>Halobacteriales</taxon>
        <taxon>Haloferacaceae</taxon>
        <taxon>Haloferax</taxon>
    </lineage>
</organism>
<evidence type="ECO:0000313" key="3">
    <source>
        <dbReference type="EMBL" id="TVT94770.1"/>
    </source>
</evidence>
<accession>A0A558GAI1</accession>
<evidence type="ECO:0000259" key="2">
    <source>
        <dbReference type="Pfam" id="PF00884"/>
    </source>
</evidence>
<dbReference type="InterPro" id="IPR052701">
    <property type="entry name" value="GAG_Ulvan_Degrading_Sulfatases"/>
</dbReference>
<dbReference type="CDD" id="cd16148">
    <property type="entry name" value="sulfatase_like"/>
    <property type="match status" value="1"/>
</dbReference>
<dbReference type="EMBL" id="VMTR01000061">
    <property type="protein sequence ID" value="TVT94770.1"/>
    <property type="molecule type" value="Genomic_DNA"/>
</dbReference>
<dbReference type="SUPFAM" id="SSF53649">
    <property type="entry name" value="Alkaline phosphatase-like"/>
    <property type="match status" value="1"/>
</dbReference>
<dbReference type="RefSeq" id="WP_144858756.1">
    <property type="nucleotide sequence ID" value="NZ_VMTR01000061.1"/>
</dbReference>
<feature type="domain" description="Sulfatase N-terminal" evidence="2">
    <location>
        <begin position="5"/>
        <end position="345"/>
    </location>
</feature>
<feature type="compositionally biased region" description="Basic and acidic residues" evidence="1">
    <location>
        <begin position="441"/>
        <end position="452"/>
    </location>
</feature>
<dbReference type="Proteomes" id="UP000320212">
    <property type="component" value="Unassembled WGS sequence"/>
</dbReference>
<dbReference type="Gene3D" id="3.40.720.10">
    <property type="entry name" value="Alkaline Phosphatase, subunit A"/>
    <property type="match status" value="1"/>
</dbReference>
<dbReference type="InterPro" id="IPR017850">
    <property type="entry name" value="Alkaline_phosphatase_core_sf"/>
</dbReference>
<dbReference type="AlphaFoldDB" id="A0A558GAI1"/>
<reference evidence="3 4" key="1">
    <citation type="submission" date="2019-07" db="EMBL/GenBank/DDBJ databases">
        <title>Draft genome sequence of Haloferax volcanii SS0101, isolated from salt farm in Samut Sakhon, Thailand.</title>
        <authorList>
            <person name="Wanthongcharoen S."/>
            <person name="Yamprayoonswat W."/>
            <person name="Ruangsuj P."/>
            <person name="Thongpramul N."/>
            <person name="Jumpathong W."/>
            <person name="Sittihan S."/>
            <person name="Kanjanavas P."/>
            <person name="Yasawong M."/>
        </authorList>
    </citation>
    <scope>NUCLEOTIDE SEQUENCE [LARGE SCALE GENOMIC DNA]</scope>
    <source>
        <strain evidence="3 4">SS0101</strain>
    </source>
</reference>
<name>A0A558GAI1_HALVO</name>
<evidence type="ECO:0000256" key="1">
    <source>
        <dbReference type="SAM" id="MobiDB-lite"/>
    </source>
</evidence>
<protein>
    <submittedName>
        <fullName evidence="3">Sulfatase</fullName>
    </submittedName>
</protein>
<gene>
    <name evidence="3" type="ORF">FQA18_10045</name>
</gene>
<feature type="region of interest" description="Disordered" evidence="1">
    <location>
        <begin position="441"/>
        <end position="471"/>
    </location>
</feature>
<dbReference type="PANTHER" id="PTHR43751:SF3">
    <property type="entry name" value="SULFATASE N-TERMINAL DOMAIN-CONTAINING PROTEIN"/>
    <property type="match status" value="1"/>
</dbReference>
<comment type="caution">
    <text evidence="3">The sequence shown here is derived from an EMBL/GenBank/DDBJ whole genome shotgun (WGS) entry which is preliminary data.</text>
</comment>
<dbReference type="Pfam" id="PF00884">
    <property type="entry name" value="Sulfatase"/>
    <property type="match status" value="1"/>
</dbReference>